<proteinExistence type="predicted"/>
<gene>
    <name evidence="2" type="ORF">CVU82_02220</name>
</gene>
<evidence type="ECO:0000313" key="3">
    <source>
        <dbReference type="Proteomes" id="UP000233517"/>
    </source>
</evidence>
<feature type="chain" id="PRO_5014690588" evidence="1">
    <location>
        <begin position="21"/>
        <end position="94"/>
    </location>
</feature>
<accession>A0A2N2E9H5</accession>
<protein>
    <submittedName>
        <fullName evidence="2">Uncharacterized protein</fullName>
    </submittedName>
</protein>
<keyword evidence="1" id="KW-0732">Signal</keyword>
<dbReference type="AlphaFoldDB" id="A0A2N2E9H5"/>
<dbReference type="PROSITE" id="PS51257">
    <property type="entry name" value="PROKAR_LIPOPROTEIN"/>
    <property type="match status" value="1"/>
</dbReference>
<name>A0A2N2E9H5_9BACT</name>
<evidence type="ECO:0000313" key="2">
    <source>
        <dbReference type="EMBL" id="PKM91390.1"/>
    </source>
</evidence>
<comment type="caution">
    <text evidence="2">The sequence shown here is derived from an EMBL/GenBank/DDBJ whole genome shotgun (WGS) entry which is preliminary data.</text>
</comment>
<organism evidence="2 3">
    <name type="scientific">Candidatus Falkowbacteria bacterium HGW-Falkowbacteria-1</name>
    <dbReference type="NCBI Taxonomy" id="2013768"/>
    <lineage>
        <taxon>Bacteria</taxon>
        <taxon>Candidatus Falkowiibacteriota</taxon>
    </lineage>
</organism>
<sequence length="94" mass="10826">MKKVLFIFLLLGFSAVSCFAKYPGDINKRNNTQFKVVKARKSLNTISAKKTKRHFFEVAAKRKFKGILYDDKKRTRKRASGELILQCPAMGARR</sequence>
<dbReference type="Proteomes" id="UP000233517">
    <property type="component" value="Unassembled WGS sequence"/>
</dbReference>
<dbReference type="EMBL" id="PHAI01000002">
    <property type="protein sequence ID" value="PKM91390.1"/>
    <property type="molecule type" value="Genomic_DNA"/>
</dbReference>
<feature type="signal peptide" evidence="1">
    <location>
        <begin position="1"/>
        <end position="20"/>
    </location>
</feature>
<evidence type="ECO:0000256" key="1">
    <source>
        <dbReference type="SAM" id="SignalP"/>
    </source>
</evidence>
<reference evidence="2 3" key="1">
    <citation type="journal article" date="2017" name="ISME J.">
        <title>Potential for microbial H2 and metal transformations associated with novel bacteria and archaea in deep terrestrial subsurface sediments.</title>
        <authorList>
            <person name="Hernsdorf A.W."/>
            <person name="Amano Y."/>
            <person name="Miyakawa K."/>
            <person name="Ise K."/>
            <person name="Suzuki Y."/>
            <person name="Anantharaman K."/>
            <person name="Probst A."/>
            <person name="Burstein D."/>
            <person name="Thomas B.C."/>
            <person name="Banfield J.F."/>
        </authorList>
    </citation>
    <scope>NUCLEOTIDE SEQUENCE [LARGE SCALE GENOMIC DNA]</scope>
    <source>
        <strain evidence="2">HGW-Falkowbacteria-1</strain>
    </source>
</reference>